<feature type="compositionally biased region" description="Gly residues" evidence="1">
    <location>
        <begin position="52"/>
        <end position="62"/>
    </location>
</feature>
<evidence type="ECO:0000313" key="3">
    <source>
        <dbReference type="Proteomes" id="UP000033202"/>
    </source>
</evidence>
<evidence type="ECO:0000313" key="2">
    <source>
        <dbReference type="EMBL" id="GAO37961.1"/>
    </source>
</evidence>
<dbReference type="EMBL" id="BBWU01000001">
    <property type="protein sequence ID" value="GAO37961.1"/>
    <property type="molecule type" value="Genomic_DNA"/>
</dbReference>
<protein>
    <submittedName>
        <fullName evidence="2">Uncharacterized protein</fullName>
    </submittedName>
</protein>
<accession>A0A0E9MKM9</accession>
<dbReference type="OrthoDB" id="7597396at2"/>
<dbReference type="AlphaFoldDB" id="A0A0E9MKM9"/>
<organism evidence="2 3">
    <name type="scientific">Sphingomonas changbaiensis NBRC 104936</name>
    <dbReference type="NCBI Taxonomy" id="1219043"/>
    <lineage>
        <taxon>Bacteria</taxon>
        <taxon>Pseudomonadati</taxon>
        <taxon>Pseudomonadota</taxon>
        <taxon>Alphaproteobacteria</taxon>
        <taxon>Sphingomonadales</taxon>
        <taxon>Sphingomonadaceae</taxon>
        <taxon>Sphingomonas</taxon>
    </lineage>
</organism>
<dbReference type="RefSeq" id="WP_046346801.1">
    <property type="nucleotide sequence ID" value="NZ_BBWU01000001.1"/>
</dbReference>
<reference evidence="2 3" key="1">
    <citation type="submission" date="2015-04" db="EMBL/GenBank/DDBJ databases">
        <title>Whole genome shotgun sequence of Sphingomonas changbaiensis NBRC 104936.</title>
        <authorList>
            <person name="Katano-Makiyama Y."/>
            <person name="Hosoyama A."/>
            <person name="Hashimoto M."/>
            <person name="Noguchi M."/>
            <person name="Tsuchikane K."/>
            <person name="Ohji S."/>
            <person name="Yamazoe A."/>
            <person name="Ichikawa N."/>
            <person name="Kimura A."/>
            <person name="Fujita N."/>
        </authorList>
    </citation>
    <scope>NUCLEOTIDE SEQUENCE [LARGE SCALE GENOMIC DNA]</scope>
    <source>
        <strain evidence="2 3">NBRC 104936</strain>
    </source>
</reference>
<dbReference type="STRING" id="1219043.SCH01S_01_01240"/>
<sequence length="114" mass="12185">MTDKRTLSTEHQRPGDAARPDDTMDKNQARTPEDEQSDRGNPAFIARNGEVRGSGAGAGGGNMREDYDDDAVAGGGDLADAPNASVGEEDQIHQAVKNQSTVTPDDYPEKDRAR</sequence>
<evidence type="ECO:0000256" key="1">
    <source>
        <dbReference type="SAM" id="MobiDB-lite"/>
    </source>
</evidence>
<gene>
    <name evidence="2" type="ORF">SCH01S_01_01240</name>
</gene>
<name>A0A0E9MKM9_9SPHN</name>
<proteinExistence type="predicted"/>
<comment type="caution">
    <text evidence="2">The sequence shown here is derived from an EMBL/GenBank/DDBJ whole genome shotgun (WGS) entry which is preliminary data.</text>
</comment>
<feature type="compositionally biased region" description="Basic and acidic residues" evidence="1">
    <location>
        <begin position="1"/>
        <end position="33"/>
    </location>
</feature>
<keyword evidence="3" id="KW-1185">Reference proteome</keyword>
<dbReference type="Proteomes" id="UP000033202">
    <property type="component" value="Unassembled WGS sequence"/>
</dbReference>
<feature type="region of interest" description="Disordered" evidence="1">
    <location>
        <begin position="1"/>
        <end position="114"/>
    </location>
</feature>